<organism evidence="1 2">
    <name type="scientific">Caerostris extrusa</name>
    <name type="common">Bark spider</name>
    <name type="synonym">Caerostris bankana</name>
    <dbReference type="NCBI Taxonomy" id="172846"/>
    <lineage>
        <taxon>Eukaryota</taxon>
        <taxon>Metazoa</taxon>
        <taxon>Ecdysozoa</taxon>
        <taxon>Arthropoda</taxon>
        <taxon>Chelicerata</taxon>
        <taxon>Arachnida</taxon>
        <taxon>Araneae</taxon>
        <taxon>Araneomorphae</taxon>
        <taxon>Entelegynae</taxon>
        <taxon>Araneoidea</taxon>
        <taxon>Araneidae</taxon>
        <taxon>Caerostris</taxon>
    </lineage>
</organism>
<dbReference type="EMBL" id="BPLR01010758">
    <property type="protein sequence ID" value="GIY41801.1"/>
    <property type="molecule type" value="Genomic_DNA"/>
</dbReference>
<dbReference type="AlphaFoldDB" id="A0AAV4T8Z7"/>
<reference evidence="1 2" key="1">
    <citation type="submission" date="2021-06" db="EMBL/GenBank/DDBJ databases">
        <title>Caerostris extrusa draft genome.</title>
        <authorList>
            <person name="Kono N."/>
            <person name="Arakawa K."/>
        </authorList>
    </citation>
    <scope>NUCLEOTIDE SEQUENCE [LARGE SCALE GENOMIC DNA]</scope>
</reference>
<proteinExistence type="predicted"/>
<gene>
    <name evidence="1" type="ORF">CEXT_329681</name>
</gene>
<protein>
    <submittedName>
        <fullName evidence="1">Uncharacterized protein</fullName>
    </submittedName>
</protein>
<name>A0AAV4T8Z7_CAEEX</name>
<keyword evidence="2" id="KW-1185">Reference proteome</keyword>
<sequence length="72" mass="8415">MCRPQLGDPWKSRVITAQLSFKATSLEDGRNDTWRVLWCLYLLFYGTYTEEKSRCFVPRCCHGDAGRHKTTL</sequence>
<evidence type="ECO:0000313" key="2">
    <source>
        <dbReference type="Proteomes" id="UP001054945"/>
    </source>
</evidence>
<comment type="caution">
    <text evidence="1">The sequence shown here is derived from an EMBL/GenBank/DDBJ whole genome shotgun (WGS) entry which is preliminary data.</text>
</comment>
<accession>A0AAV4T8Z7</accession>
<dbReference type="Proteomes" id="UP001054945">
    <property type="component" value="Unassembled WGS sequence"/>
</dbReference>
<evidence type="ECO:0000313" key="1">
    <source>
        <dbReference type="EMBL" id="GIY41801.1"/>
    </source>
</evidence>